<evidence type="ECO:0000313" key="1">
    <source>
        <dbReference type="EMBL" id="BAX81755.1"/>
    </source>
</evidence>
<dbReference type="Proteomes" id="UP000218267">
    <property type="component" value="Chromosome"/>
</dbReference>
<dbReference type="KEGG" id="mbas:ALGA_3457"/>
<organism evidence="1 2">
    <name type="scientific">Labilibaculum antarcticum</name>
    <dbReference type="NCBI Taxonomy" id="1717717"/>
    <lineage>
        <taxon>Bacteria</taxon>
        <taxon>Pseudomonadati</taxon>
        <taxon>Bacteroidota</taxon>
        <taxon>Bacteroidia</taxon>
        <taxon>Marinilabiliales</taxon>
        <taxon>Marinifilaceae</taxon>
        <taxon>Labilibaculum</taxon>
    </lineage>
</organism>
<dbReference type="AlphaFoldDB" id="A0A1Y1CN22"/>
<dbReference type="Gene3D" id="3.10.450.360">
    <property type="match status" value="1"/>
</dbReference>
<dbReference type="EMBL" id="AP018042">
    <property type="protein sequence ID" value="BAX81755.1"/>
    <property type="molecule type" value="Genomic_DNA"/>
</dbReference>
<gene>
    <name evidence="1" type="ORF">ALGA_3457</name>
</gene>
<keyword evidence="2" id="KW-1185">Reference proteome</keyword>
<sequence>MKNKVAITFLLILLIGSSINGYSQNVVAQRLAVSERSIPKIVSNTFKKQYPDILLKGWYVTHLTYWQNDYSSDWYNGWYGQRTVVVYTYQKPNYFEVEFVNNPGELSRAIYNINGYWYETRTQIKGLTMGIHNALKESKFNAWKISTTKEKLESPAWPIEIYRFGVSKGLQSQIISIDAEGNFIQMKELKK</sequence>
<name>A0A1Y1CN22_9BACT</name>
<protein>
    <submittedName>
        <fullName evidence="1">Uncharacterized protein</fullName>
    </submittedName>
</protein>
<dbReference type="SUPFAM" id="SSF160574">
    <property type="entry name" value="BT0923-like"/>
    <property type="match status" value="1"/>
</dbReference>
<accession>A0A1Y1CN22</accession>
<reference evidence="1 2" key="1">
    <citation type="journal article" date="2018" name="Mar. Genomics">
        <title>Complete genome sequence of Marinifilaceae bacterium strain SPP2, isolated from the Antarctic marine sediment.</title>
        <authorList>
            <person name="Watanabe M."/>
            <person name="Kojima H."/>
            <person name="Fukui M."/>
        </authorList>
    </citation>
    <scope>NUCLEOTIDE SEQUENCE [LARGE SCALE GENOMIC DNA]</scope>
    <source>
        <strain evidence="1 2">SPP2</strain>
    </source>
</reference>
<dbReference type="RefSeq" id="WP_096431438.1">
    <property type="nucleotide sequence ID" value="NZ_AP018042.1"/>
</dbReference>
<proteinExistence type="predicted"/>
<evidence type="ECO:0000313" key="2">
    <source>
        <dbReference type="Proteomes" id="UP000218267"/>
    </source>
</evidence>
<reference evidence="2" key="2">
    <citation type="journal article" date="2020" name="Antonie Van Leeuwenhoek">
        <title>Labilibaculum antarcticum sp. nov., a novel facultative anaerobic, psychrotorelant bacterium isolated from marine sediment of Antarctica.</title>
        <authorList>
            <person name="Watanabe M."/>
            <person name="Kojima H."/>
            <person name="Fukui M."/>
        </authorList>
    </citation>
    <scope>NUCLEOTIDE SEQUENCE [LARGE SCALE GENOMIC DNA]</scope>
    <source>
        <strain evidence="2">SPP2</strain>
    </source>
</reference>